<feature type="domain" description="Solute-binding protein family 5" evidence="5">
    <location>
        <begin position="88"/>
        <end position="440"/>
    </location>
</feature>
<comment type="similarity">
    <text evidence="2">Belongs to the bacterial solute-binding protein 5 family.</text>
</comment>
<dbReference type="InterPro" id="IPR006311">
    <property type="entry name" value="TAT_signal"/>
</dbReference>
<dbReference type="InterPro" id="IPR000914">
    <property type="entry name" value="SBP_5_dom"/>
</dbReference>
<evidence type="ECO:0000313" key="6">
    <source>
        <dbReference type="EMBL" id="SFH62274.1"/>
    </source>
</evidence>
<dbReference type="Gene3D" id="3.40.190.10">
    <property type="entry name" value="Periplasmic binding protein-like II"/>
    <property type="match status" value="1"/>
</dbReference>
<dbReference type="OrthoDB" id="9803988at2"/>
<dbReference type="SUPFAM" id="SSF53850">
    <property type="entry name" value="Periplasmic binding protein-like II"/>
    <property type="match status" value="1"/>
</dbReference>
<dbReference type="STRING" id="1114924.SAMN05216258_101127"/>
<organism evidence="6 7">
    <name type="scientific">Albimonas pacifica</name>
    <dbReference type="NCBI Taxonomy" id="1114924"/>
    <lineage>
        <taxon>Bacteria</taxon>
        <taxon>Pseudomonadati</taxon>
        <taxon>Pseudomonadota</taxon>
        <taxon>Alphaproteobacteria</taxon>
        <taxon>Rhodobacterales</taxon>
        <taxon>Paracoccaceae</taxon>
        <taxon>Albimonas</taxon>
    </lineage>
</organism>
<dbReference type="Gene3D" id="3.10.105.10">
    <property type="entry name" value="Dipeptide-binding Protein, Domain 3"/>
    <property type="match status" value="1"/>
</dbReference>
<dbReference type="GO" id="GO:0015833">
    <property type="term" value="P:peptide transport"/>
    <property type="evidence" value="ECO:0007669"/>
    <property type="project" value="TreeGrafter"/>
</dbReference>
<sequence>MSRLILPRQGFQPSRRAVLAGGAAVFAMAAAPRARAQEPKKGGEFRLVASGNTSDSHDPATWGTSGIINIGLWGAVYNNLTEVHPSGEVIGELAESFEPSADARTWTFRLRDGITFHGGQTLEAADVAASINHHRGENSTSSAKGIVAPIADIRVPDAKTVVFELNQGNADFPFILTDYHLVIGKAVEGAIDWETPNGTGGYTFVSHNPGVRMVLERNADYWKDGRAHFDRVELISIRDPAARMNALVTGEVDAISSVDIKSMSLLARAPEIEVMETPGTQHYTFPMWCDQAPFDDVNVRQALKLGLDREAMLQTILQGHGSVGRDSPITPANRFFDPELAVPTYDPEQARALLKKAGHDRLAVDLSAADAAFAGAVDAATLFQESGSAAGIDLNVIREPDDGYWSNVWLKKPFCACYWAGRPTEDWMFSQVYASDSQWNDAHWKNERFDSLLLEARAELDQDKRAEMYGEMQRIVATDGGTIIPLYANYVDARNSRIATGEQVSTANALDGWKCIERWWVA</sequence>
<dbReference type="CDD" id="cd08503">
    <property type="entry name" value="PBP2_NikA_DppA_OppA_like_17"/>
    <property type="match status" value="1"/>
</dbReference>
<dbReference type="InterPro" id="IPR039424">
    <property type="entry name" value="SBP_5"/>
</dbReference>
<dbReference type="InterPro" id="IPR030678">
    <property type="entry name" value="Peptide/Ni-bd"/>
</dbReference>
<proteinExistence type="inferred from homology"/>
<dbReference type="GO" id="GO:1904680">
    <property type="term" value="F:peptide transmembrane transporter activity"/>
    <property type="evidence" value="ECO:0007669"/>
    <property type="project" value="TreeGrafter"/>
</dbReference>
<dbReference type="Proteomes" id="UP000199377">
    <property type="component" value="Unassembled WGS sequence"/>
</dbReference>
<dbReference type="RefSeq" id="WP_092856774.1">
    <property type="nucleotide sequence ID" value="NZ_FOQH01000001.1"/>
</dbReference>
<keyword evidence="3" id="KW-0813">Transport</keyword>
<evidence type="ECO:0000256" key="2">
    <source>
        <dbReference type="ARBA" id="ARBA00005695"/>
    </source>
</evidence>
<accession>A0A1I3BIW4</accession>
<dbReference type="Pfam" id="PF00496">
    <property type="entry name" value="SBP_bac_5"/>
    <property type="match status" value="1"/>
</dbReference>
<gene>
    <name evidence="6" type="ORF">SAMN05216258_101127</name>
</gene>
<evidence type="ECO:0000256" key="1">
    <source>
        <dbReference type="ARBA" id="ARBA00004418"/>
    </source>
</evidence>
<dbReference type="AlphaFoldDB" id="A0A1I3BIW4"/>
<dbReference type="PIRSF" id="PIRSF002741">
    <property type="entry name" value="MppA"/>
    <property type="match status" value="1"/>
</dbReference>
<dbReference type="GO" id="GO:0043190">
    <property type="term" value="C:ATP-binding cassette (ABC) transporter complex"/>
    <property type="evidence" value="ECO:0007669"/>
    <property type="project" value="InterPro"/>
</dbReference>
<keyword evidence="7" id="KW-1185">Reference proteome</keyword>
<evidence type="ECO:0000313" key="7">
    <source>
        <dbReference type="Proteomes" id="UP000199377"/>
    </source>
</evidence>
<evidence type="ECO:0000259" key="5">
    <source>
        <dbReference type="Pfam" id="PF00496"/>
    </source>
</evidence>
<keyword evidence="4" id="KW-0732">Signal</keyword>
<dbReference type="PANTHER" id="PTHR30290:SF10">
    <property type="entry name" value="PERIPLASMIC OLIGOPEPTIDE-BINDING PROTEIN-RELATED"/>
    <property type="match status" value="1"/>
</dbReference>
<dbReference type="PROSITE" id="PS51318">
    <property type="entry name" value="TAT"/>
    <property type="match status" value="1"/>
</dbReference>
<dbReference type="GO" id="GO:0030288">
    <property type="term" value="C:outer membrane-bounded periplasmic space"/>
    <property type="evidence" value="ECO:0007669"/>
    <property type="project" value="UniProtKB-ARBA"/>
</dbReference>
<protein>
    <submittedName>
        <fullName evidence="6">Peptide/nickel transport system substrate-binding protein</fullName>
    </submittedName>
</protein>
<reference evidence="6 7" key="1">
    <citation type="submission" date="2016-10" db="EMBL/GenBank/DDBJ databases">
        <authorList>
            <person name="de Groot N.N."/>
        </authorList>
    </citation>
    <scope>NUCLEOTIDE SEQUENCE [LARGE SCALE GENOMIC DNA]</scope>
    <source>
        <strain evidence="6 7">CGMCC 1.11030</strain>
    </source>
</reference>
<dbReference type="Gene3D" id="3.90.76.10">
    <property type="entry name" value="Dipeptide-binding Protein, Domain 1"/>
    <property type="match status" value="1"/>
</dbReference>
<dbReference type="EMBL" id="FOQH01000001">
    <property type="protein sequence ID" value="SFH62274.1"/>
    <property type="molecule type" value="Genomic_DNA"/>
</dbReference>
<name>A0A1I3BIW4_9RHOB</name>
<dbReference type="PANTHER" id="PTHR30290">
    <property type="entry name" value="PERIPLASMIC BINDING COMPONENT OF ABC TRANSPORTER"/>
    <property type="match status" value="1"/>
</dbReference>
<evidence type="ECO:0000256" key="3">
    <source>
        <dbReference type="ARBA" id="ARBA00022448"/>
    </source>
</evidence>
<evidence type="ECO:0000256" key="4">
    <source>
        <dbReference type="ARBA" id="ARBA00022729"/>
    </source>
</evidence>
<comment type="subcellular location">
    <subcellularLocation>
        <location evidence="1">Periplasm</location>
    </subcellularLocation>
</comment>